<dbReference type="PANTHER" id="PTHR43424">
    <property type="entry name" value="LOCUS PUTATIVE PROTEIN 1-RELATED"/>
    <property type="match status" value="1"/>
</dbReference>
<dbReference type="EMBL" id="BMIW01000025">
    <property type="protein sequence ID" value="GGG07685.1"/>
    <property type="molecule type" value="Genomic_DNA"/>
</dbReference>
<dbReference type="Pfam" id="PF01943">
    <property type="entry name" value="Polysacc_synt"/>
    <property type="match status" value="1"/>
</dbReference>
<feature type="transmembrane region" description="Helical" evidence="8">
    <location>
        <begin position="365"/>
        <end position="388"/>
    </location>
</feature>
<keyword evidence="5" id="KW-0573">Peptidoglycan synthesis</keyword>
<organism evidence="9 10">
    <name type="scientific">Paenibacillus aceti</name>
    <dbReference type="NCBI Taxonomy" id="1820010"/>
    <lineage>
        <taxon>Bacteria</taxon>
        <taxon>Bacillati</taxon>
        <taxon>Bacillota</taxon>
        <taxon>Bacilli</taxon>
        <taxon>Bacillales</taxon>
        <taxon>Paenibacillaceae</taxon>
        <taxon>Paenibacillus</taxon>
    </lineage>
</organism>
<evidence type="ECO:0000256" key="6">
    <source>
        <dbReference type="ARBA" id="ARBA00022989"/>
    </source>
</evidence>
<feature type="transmembrane region" description="Helical" evidence="8">
    <location>
        <begin position="192"/>
        <end position="214"/>
    </location>
</feature>
<name>A0ABQ1VZR8_9BACL</name>
<evidence type="ECO:0000256" key="5">
    <source>
        <dbReference type="ARBA" id="ARBA00022984"/>
    </source>
</evidence>
<dbReference type="InterPro" id="IPR004268">
    <property type="entry name" value="MurJ"/>
</dbReference>
<feature type="transmembrane region" description="Helical" evidence="8">
    <location>
        <begin position="271"/>
        <end position="293"/>
    </location>
</feature>
<dbReference type="Pfam" id="PF03023">
    <property type="entry name" value="MurJ"/>
    <property type="match status" value="1"/>
</dbReference>
<accession>A0ABQ1VZR8</accession>
<evidence type="ECO:0000313" key="9">
    <source>
        <dbReference type="EMBL" id="GGG07685.1"/>
    </source>
</evidence>
<dbReference type="PANTHER" id="PTHR43424:SF1">
    <property type="entry name" value="LOCUS PUTATIVE PROTEIN 1-RELATED"/>
    <property type="match status" value="1"/>
</dbReference>
<dbReference type="InterPro" id="IPR002797">
    <property type="entry name" value="Polysacc_synth"/>
</dbReference>
<keyword evidence="7 8" id="KW-0472">Membrane</keyword>
<keyword evidence="3 8" id="KW-0812">Transmembrane</keyword>
<gene>
    <name evidence="9" type="ORF">GCM10010913_31850</name>
</gene>
<evidence type="ECO:0000256" key="2">
    <source>
        <dbReference type="ARBA" id="ARBA00022475"/>
    </source>
</evidence>
<keyword evidence="10" id="KW-1185">Reference proteome</keyword>
<feature type="transmembrane region" description="Helical" evidence="8">
    <location>
        <begin position="137"/>
        <end position="157"/>
    </location>
</feature>
<keyword evidence="6 8" id="KW-1133">Transmembrane helix</keyword>
<evidence type="ECO:0000256" key="1">
    <source>
        <dbReference type="ARBA" id="ARBA00004651"/>
    </source>
</evidence>
<feature type="transmembrane region" description="Helical" evidence="8">
    <location>
        <begin position="234"/>
        <end position="250"/>
    </location>
</feature>
<keyword evidence="4" id="KW-0133">Cell shape</keyword>
<evidence type="ECO:0000313" key="10">
    <source>
        <dbReference type="Proteomes" id="UP000608420"/>
    </source>
</evidence>
<evidence type="ECO:0000256" key="4">
    <source>
        <dbReference type="ARBA" id="ARBA00022960"/>
    </source>
</evidence>
<feature type="transmembrane region" description="Helical" evidence="8">
    <location>
        <begin position="12"/>
        <end position="31"/>
    </location>
</feature>
<dbReference type="RefSeq" id="WP_120463735.1">
    <property type="nucleotide sequence ID" value="NZ_KZ987724.1"/>
</dbReference>
<comment type="subcellular location">
    <subcellularLocation>
        <location evidence="1">Cell membrane</location>
        <topology evidence="1">Multi-pass membrane protein</topology>
    </subcellularLocation>
</comment>
<proteinExistence type="predicted"/>
<feature type="transmembrane region" description="Helical" evidence="8">
    <location>
        <begin position="80"/>
        <end position="102"/>
    </location>
</feature>
<dbReference type="Proteomes" id="UP000608420">
    <property type="component" value="Unassembled WGS sequence"/>
</dbReference>
<evidence type="ECO:0000256" key="7">
    <source>
        <dbReference type="ARBA" id="ARBA00023136"/>
    </source>
</evidence>
<dbReference type="InterPro" id="IPR052556">
    <property type="entry name" value="PolySynth_Transporter"/>
</dbReference>
<feature type="transmembrane region" description="Helical" evidence="8">
    <location>
        <begin position="340"/>
        <end position="359"/>
    </location>
</feature>
<reference evidence="10" key="1">
    <citation type="journal article" date="2019" name="Int. J. Syst. Evol. Microbiol.">
        <title>The Global Catalogue of Microorganisms (GCM) 10K type strain sequencing project: providing services to taxonomists for standard genome sequencing and annotation.</title>
        <authorList>
            <consortium name="The Broad Institute Genomics Platform"/>
            <consortium name="The Broad Institute Genome Sequencing Center for Infectious Disease"/>
            <person name="Wu L."/>
            <person name="Ma J."/>
        </authorList>
    </citation>
    <scope>NUCLEOTIDE SEQUENCE [LARGE SCALE GENOMIC DNA]</scope>
    <source>
        <strain evidence="10">CGMCC 1.15420</strain>
    </source>
</reference>
<evidence type="ECO:0000256" key="8">
    <source>
        <dbReference type="SAM" id="Phobius"/>
    </source>
</evidence>
<evidence type="ECO:0000256" key="3">
    <source>
        <dbReference type="ARBA" id="ARBA00022692"/>
    </source>
</evidence>
<protein>
    <submittedName>
        <fullName evidence="9">Flippase</fullName>
    </submittedName>
</protein>
<feature type="transmembrane region" description="Helical" evidence="8">
    <location>
        <begin position="163"/>
        <end position="180"/>
    </location>
</feature>
<comment type="caution">
    <text evidence="9">The sequence shown here is derived from an EMBL/GenBank/DDBJ whole genome shotgun (WGS) entry which is preliminary data.</text>
</comment>
<sequence>MAHKVRSNEYFVAIMTKFILVFLSMITSVLLNRYLGPSLKGEYSYILNIVGILALILNLGIGQSYTFFKKKNGDSASQEFVNIFYFQLILYIVLLLIINVFYKERILNFILIISILSQFNMQISFMSLVANVNKRNYITIVSMAIYAFFLLIIYLFTNNNLEIIIYIYIIKIVLESLLFITSNKLYPYSLKINFYFMLDILKFSLFPMVTSLLIVLNYSVDTIILKQFVDYSDIGIYSVGVTLAGIVWLIPDAFKDVLFNKTAKDNSLKDIVFGIKFNIYLSIIIIIGFSLLGKDFLYLMYGKEYIASYSVTLLLFVGCIPMIFFKILNTLYISNGNQKISFFILIAAVIANVIGNYILIPFMGISGAAISSIISYSVSGIILLLSFIKRYNIAIKEIVLFNENEMKKIKSIILKR</sequence>
<keyword evidence="2" id="KW-1003">Cell membrane</keyword>
<feature type="transmembrane region" description="Helical" evidence="8">
    <location>
        <begin position="305"/>
        <end position="328"/>
    </location>
</feature>
<feature type="transmembrane region" description="Helical" evidence="8">
    <location>
        <begin position="43"/>
        <end position="68"/>
    </location>
</feature>
<feature type="transmembrane region" description="Helical" evidence="8">
    <location>
        <begin position="108"/>
        <end position="130"/>
    </location>
</feature>